<sequence>MTTPTFDGSMSMYGPPQNHAHPSREQYSVTPYTQPAKPRKAQRAAQACDSCRNLKAKCDEGRPACGSCKEKNFECRYRDPPPKPIDKASTDIIEALLRLENRNTELFTVLKTGLELLNKRVNDLQERVGAGRPLSSIELMKVEGRDDVQLPDNFRSFHDSDMNTLHNATPIETPTTVVPVQPLEGSTPGAIEEEEEGEPVPPGQPLIPVNHTTGAARLLLVPSVKQMVEGGGGLPKNVKDEKYPMLQEERRGLLRLFGRGEGTDLAQGYDRDPMTDHADSIVDTSSDISSPAGEEWGQLGGMTPPSSAPDYPPPVVGSIMSDGMPDFRKSVVLDLVKSYKEHINIMHPILIPRRLDALVESFLKSIPSDSAKPKQVQTLASQHAGFVSMKPPESPGSKRKRSPGVGEPPEISVVGGYGFVKPGHPSRSISTALVLVVLALGKICQERGKIPELPSDKDIENPWGHINSPVVRNGHPSPIQSSPTQSSELPSPKDNIDRFYPRSRRTSIEGDSYLARSGFRPRNVDVIPGLAYFALATDIIGNQLGGNSLQHVHVNILAGLYHGQLGRVLESHSYIHQACRALQVILRPKLDRFKKLKQDGFPVLAKDNPLIFAFWTCLQLESDIVAELPCPHSGILTYEENMPSPNIVEAVKEGFDEKVLLSYQGQLYLRKHLNQLHNMFYKPDNDSQFPSVYKRQDPNHYESIATAEDFLFRWKEAGGTIAWHENDPPATDILTARMRAKYYGAQVITYRNFVLKILEHSHAVSSSNTVERGVDDFRNGIEVPSINKHATSADEIDKTALDYARNGLQALVNSTRAFHGLGDGRLFVTNPWGTAHAQWGNVLTLQAAWNDNILRPLFKDILDKEGLSDLLKRTLSFLGIVATRSSALYTDMKILVNAGKYTGLLERDYQARHVTTFSAASEKFT</sequence>
<dbReference type="eggNOG" id="ENOG502QT5J">
    <property type="taxonomic scope" value="Eukaryota"/>
</dbReference>
<dbReference type="HOGENOM" id="CLU_004835_0_1_1"/>
<evidence type="ECO:0000256" key="2">
    <source>
        <dbReference type="SAM" id="MobiDB-lite"/>
    </source>
</evidence>
<dbReference type="InterPro" id="IPR053181">
    <property type="entry name" value="EcdB-like_regulator"/>
</dbReference>
<evidence type="ECO:0000256" key="1">
    <source>
        <dbReference type="ARBA" id="ARBA00023242"/>
    </source>
</evidence>
<dbReference type="Pfam" id="PF00172">
    <property type="entry name" value="Zn_clus"/>
    <property type="match status" value="1"/>
</dbReference>
<dbReference type="OMA" id="RDKGTEC"/>
<dbReference type="RefSeq" id="XP_001593943.1">
    <property type="nucleotide sequence ID" value="XM_001593893.1"/>
</dbReference>
<name>A7EJ78_SCLS1</name>
<reference evidence="5" key="1">
    <citation type="journal article" date="2011" name="PLoS Genet.">
        <title>Genomic analysis of the necrotrophic fungal pathogens Sclerotinia sclerotiorum and Botrytis cinerea.</title>
        <authorList>
            <person name="Amselem J."/>
            <person name="Cuomo C.A."/>
            <person name="van Kan J.A."/>
            <person name="Viaud M."/>
            <person name="Benito E.P."/>
            <person name="Couloux A."/>
            <person name="Coutinho P.M."/>
            <person name="de Vries R.P."/>
            <person name="Dyer P.S."/>
            <person name="Fillinger S."/>
            <person name="Fournier E."/>
            <person name="Gout L."/>
            <person name="Hahn M."/>
            <person name="Kohn L."/>
            <person name="Lapalu N."/>
            <person name="Plummer K.M."/>
            <person name="Pradier J.M."/>
            <person name="Quevillon E."/>
            <person name="Sharon A."/>
            <person name="Simon A."/>
            <person name="ten Have A."/>
            <person name="Tudzynski B."/>
            <person name="Tudzynski P."/>
            <person name="Wincker P."/>
            <person name="Andrew M."/>
            <person name="Anthouard V."/>
            <person name="Beever R.E."/>
            <person name="Beffa R."/>
            <person name="Benoit I."/>
            <person name="Bouzid O."/>
            <person name="Brault B."/>
            <person name="Chen Z."/>
            <person name="Choquer M."/>
            <person name="Collemare J."/>
            <person name="Cotton P."/>
            <person name="Danchin E.G."/>
            <person name="Da Silva C."/>
            <person name="Gautier A."/>
            <person name="Giraud C."/>
            <person name="Giraud T."/>
            <person name="Gonzalez C."/>
            <person name="Grossetete S."/>
            <person name="Guldener U."/>
            <person name="Henrissat B."/>
            <person name="Howlett B.J."/>
            <person name="Kodira C."/>
            <person name="Kretschmer M."/>
            <person name="Lappartient A."/>
            <person name="Leroch M."/>
            <person name="Levis C."/>
            <person name="Mauceli E."/>
            <person name="Neuveglise C."/>
            <person name="Oeser B."/>
            <person name="Pearson M."/>
            <person name="Poulain J."/>
            <person name="Poussereau N."/>
            <person name="Quesneville H."/>
            <person name="Rascle C."/>
            <person name="Schumacher J."/>
            <person name="Segurens B."/>
            <person name="Sexton A."/>
            <person name="Silva E."/>
            <person name="Sirven C."/>
            <person name="Soanes D.M."/>
            <person name="Talbot N.J."/>
            <person name="Templeton M."/>
            <person name="Yandava C."/>
            <person name="Yarden O."/>
            <person name="Zeng Q."/>
            <person name="Rollins J.A."/>
            <person name="Lebrun M.H."/>
            <person name="Dickman M."/>
        </authorList>
    </citation>
    <scope>NUCLEOTIDE SEQUENCE [LARGE SCALE GENOMIC DNA]</scope>
    <source>
        <strain evidence="5">ATCC 18683 / 1980 / Ss-1</strain>
    </source>
</reference>
<feature type="region of interest" description="Disordered" evidence="2">
    <location>
        <begin position="370"/>
        <end position="409"/>
    </location>
</feature>
<dbReference type="SMART" id="SM00066">
    <property type="entry name" value="GAL4"/>
    <property type="match status" value="1"/>
</dbReference>
<dbReference type="CDD" id="cd00067">
    <property type="entry name" value="GAL4"/>
    <property type="match status" value="1"/>
</dbReference>
<dbReference type="EMBL" id="CH476626">
    <property type="protein sequence ID" value="EDO02894.1"/>
    <property type="molecule type" value="Genomic_DNA"/>
</dbReference>
<keyword evidence="5" id="KW-1185">Reference proteome</keyword>
<dbReference type="Gene3D" id="4.10.240.10">
    <property type="entry name" value="Zn(2)-C6 fungal-type DNA-binding domain"/>
    <property type="match status" value="1"/>
</dbReference>
<organism evidence="4 5">
    <name type="scientific">Sclerotinia sclerotiorum (strain ATCC 18683 / 1980 / Ss-1)</name>
    <name type="common">White mold</name>
    <name type="synonym">Whetzelinia sclerotiorum</name>
    <dbReference type="NCBI Taxonomy" id="665079"/>
    <lineage>
        <taxon>Eukaryota</taxon>
        <taxon>Fungi</taxon>
        <taxon>Dikarya</taxon>
        <taxon>Ascomycota</taxon>
        <taxon>Pezizomycotina</taxon>
        <taxon>Leotiomycetes</taxon>
        <taxon>Helotiales</taxon>
        <taxon>Sclerotiniaceae</taxon>
        <taxon>Sclerotinia</taxon>
    </lineage>
</organism>
<dbReference type="PANTHER" id="PTHR47785:SF4">
    <property type="entry name" value="ZN(II)2CYS6 TRANSCRIPTION FACTOR (EUROFUNG)"/>
    <property type="match status" value="1"/>
</dbReference>
<dbReference type="InterPro" id="IPR001138">
    <property type="entry name" value="Zn2Cys6_DnaBD"/>
</dbReference>
<feature type="region of interest" description="Disordered" evidence="2">
    <location>
        <begin position="453"/>
        <end position="499"/>
    </location>
</feature>
<evidence type="ECO:0000313" key="4">
    <source>
        <dbReference type="EMBL" id="EDO02894.1"/>
    </source>
</evidence>
<keyword evidence="1" id="KW-0539">Nucleus</keyword>
<feature type="domain" description="Zn(2)-C6 fungal-type" evidence="3">
    <location>
        <begin position="47"/>
        <end position="77"/>
    </location>
</feature>
<gene>
    <name evidence="4" type="ORF">SS1G_05371</name>
</gene>
<dbReference type="GO" id="GO:0000981">
    <property type="term" value="F:DNA-binding transcription factor activity, RNA polymerase II-specific"/>
    <property type="evidence" value="ECO:0007669"/>
    <property type="project" value="InterPro"/>
</dbReference>
<feature type="compositionally biased region" description="Low complexity" evidence="2">
    <location>
        <begin position="476"/>
        <end position="487"/>
    </location>
</feature>
<proteinExistence type="predicted"/>
<dbReference type="SUPFAM" id="SSF57701">
    <property type="entry name" value="Zn2/Cys6 DNA-binding domain"/>
    <property type="match status" value="1"/>
</dbReference>
<dbReference type="AlphaFoldDB" id="A7EJ78"/>
<dbReference type="STRING" id="665079.A7EJ78"/>
<evidence type="ECO:0000259" key="3">
    <source>
        <dbReference type="PROSITE" id="PS50048"/>
    </source>
</evidence>
<evidence type="ECO:0000313" key="5">
    <source>
        <dbReference type="Proteomes" id="UP000001312"/>
    </source>
</evidence>
<protein>
    <recommendedName>
        <fullName evidence="3">Zn(2)-C6 fungal-type domain-containing protein</fullName>
    </recommendedName>
</protein>
<dbReference type="PANTHER" id="PTHR47785">
    <property type="entry name" value="ZN(II)2CYS6 TRANSCRIPTION FACTOR (EUROFUNG)-RELATED-RELATED"/>
    <property type="match status" value="1"/>
</dbReference>
<dbReference type="KEGG" id="ssl:SS1G_05371"/>
<dbReference type="InParanoid" id="A7EJ78"/>
<dbReference type="PROSITE" id="PS50048">
    <property type="entry name" value="ZN2_CY6_FUNGAL_2"/>
    <property type="match status" value="1"/>
</dbReference>
<dbReference type="InterPro" id="IPR036864">
    <property type="entry name" value="Zn2-C6_fun-type_DNA-bd_sf"/>
</dbReference>
<accession>A7EJ78</accession>
<dbReference type="GO" id="GO:0008270">
    <property type="term" value="F:zinc ion binding"/>
    <property type="evidence" value="ECO:0007669"/>
    <property type="project" value="InterPro"/>
</dbReference>
<feature type="region of interest" description="Disordered" evidence="2">
    <location>
        <begin position="1"/>
        <end position="43"/>
    </location>
</feature>
<dbReference type="Proteomes" id="UP000001312">
    <property type="component" value="Unassembled WGS sequence"/>
</dbReference>
<dbReference type="GeneID" id="5489822"/>
<dbReference type="PROSITE" id="PS00463">
    <property type="entry name" value="ZN2_CY6_FUNGAL_1"/>
    <property type="match status" value="1"/>
</dbReference>